<reference evidence="1 2" key="1">
    <citation type="submission" date="2020-10" db="EMBL/GenBank/DDBJ databases">
        <title>Streptomyces ferrugineus complate genome analysis.</title>
        <authorList>
            <person name="Anwar N."/>
        </authorList>
    </citation>
    <scope>NUCLEOTIDE SEQUENCE [LARGE SCALE GENOMIC DNA]</scope>
    <source>
        <strain evidence="1 2">CCTCC AA2014009</strain>
    </source>
</reference>
<organism evidence="1 2">
    <name type="scientific">Streptomyces ferrugineus</name>
    <dbReference type="NCBI Taxonomy" id="1413221"/>
    <lineage>
        <taxon>Bacteria</taxon>
        <taxon>Bacillati</taxon>
        <taxon>Actinomycetota</taxon>
        <taxon>Actinomycetes</taxon>
        <taxon>Kitasatosporales</taxon>
        <taxon>Streptomycetaceae</taxon>
        <taxon>Streptomyces</taxon>
    </lineage>
</organism>
<dbReference type="KEGG" id="sfeu:IM697_19950"/>
<sequence length="84" mass="8588">MNRDGAVDVTGDLDVAGKAAWNSGRGAIFLPNLTPLALSIRTAISTPVIRSVGPGGGLSLRPQLTRDHDLVPRTVDGRGGAAEA</sequence>
<dbReference type="AlphaFoldDB" id="A0A7M2SW22"/>
<dbReference type="Proteomes" id="UP000594205">
    <property type="component" value="Chromosome"/>
</dbReference>
<evidence type="ECO:0000313" key="1">
    <source>
        <dbReference type="EMBL" id="QOV40472.1"/>
    </source>
</evidence>
<gene>
    <name evidence="1" type="ORF">IM697_19950</name>
</gene>
<dbReference type="RefSeq" id="WP_194049059.1">
    <property type="nucleotide sequence ID" value="NZ_CP063373.1"/>
</dbReference>
<keyword evidence="2" id="KW-1185">Reference proteome</keyword>
<proteinExistence type="predicted"/>
<evidence type="ECO:0000313" key="2">
    <source>
        <dbReference type="Proteomes" id="UP000594205"/>
    </source>
</evidence>
<protein>
    <submittedName>
        <fullName evidence="1">Uncharacterized protein</fullName>
    </submittedName>
</protein>
<name>A0A7M2SW22_9ACTN</name>
<dbReference type="EMBL" id="CP063373">
    <property type="protein sequence ID" value="QOV40472.1"/>
    <property type="molecule type" value="Genomic_DNA"/>
</dbReference>
<accession>A0A7M2SW22</accession>